<keyword evidence="10" id="KW-1185">Reference proteome</keyword>
<dbReference type="GO" id="GO:0008017">
    <property type="term" value="F:microtubule binding"/>
    <property type="evidence" value="ECO:0007669"/>
    <property type="project" value="InterPro"/>
</dbReference>
<dbReference type="GO" id="GO:0003777">
    <property type="term" value="F:microtubule motor activity"/>
    <property type="evidence" value="ECO:0007669"/>
    <property type="project" value="InterPro"/>
</dbReference>
<evidence type="ECO:0000256" key="5">
    <source>
        <dbReference type="ARBA" id="ARBA00023054"/>
    </source>
</evidence>
<evidence type="ECO:0000256" key="7">
    <source>
        <dbReference type="SAM" id="MobiDB-lite"/>
    </source>
</evidence>
<dbReference type="SMART" id="SM00129">
    <property type="entry name" value="KISc"/>
    <property type="match status" value="1"/>
</dbReference>
<keyword evidence="2" id="KW-0963">Cytoplasm</keyword>
<evidence type="ECO:0000259" key="8">
    <source>
        <dbReference type="PROSITE" id="PS50067"/>
    </source>
</evidence>
<dbReference type="GO" id="GO:0007052">
    <property type="term" value="P:mitotic spindle organization"/>
    <property type="evidence" value="ECO:0007669"/>
    <property type="project" value="TreeGrafter"/>
</dbReference>
<comment type="similarity">
    <text evidence="6">Belongs to the TRAFAC class myosin-kinesin ATPase superfamily. Kinesin family.</text>
</comment>
<feature type="domain" description="Kinesin motor" evidence="8">
    <location>
        <begin position="21"/>
        <end position="156"/>
    </location>
</feature>
<accession>A0AAD5Q6T4</accession>
<keyword evidence="5" id="KW-0175">Coiled coil</keyword>
<reference evidence="9" key="1">
    <citation type="submission" date="2021-12" db="EMBL/GenBank/DDBJ databases">
        <title>Prjna785345.</title>
        <authorList>
            <person name="Rujirawat T."/>
            <person name="Krajaejun T."/>
        </authorList>
    </citation>
    <scope>NUCLEOTIDE SEQUENCE</scope>
    <source>
        <strain evidence="9">Pi057C3</strain>
    </source>
</reference>
<comment type="caution">
    <text evidence="9">The sequence shown here is derived from an EMBL/GenBank/DDBJ whole genome shotgun (WGS) entry which is preliminary data.</text>
</comment>
<dbReference type="GO" id="GO:0005524">
    <property type="term" value="F:ATP binding"/>
    <property type="evidence" value="ECO:0007669"/>
    <property type="project" value="UniProtKB-UniRule"/>
</dbReference>
<dbReference type="GO" id="GO:0005737">
    <property type="term" value="C:cytoplasm"/>
    <property type="evidence" value="ECO:0007669"/>
    <property type="project" value="UniProtKB-SubCell"/>
</dbReference>
<comment type="subcellular location">
    <subcellularLocation>
        <location evidence="1">Cytoplasm</location>
    </subcellularLocation>
</comment>
<evidence type="ECO:0000256" key="6">
    <source>
        <dbReference type="PROSITE-ProRule" id="PRU00283"/>
    </source>
</evidence>
<dbReference type="PANTHER" id="PTHR47969:SF15">
    <property type="entry name" value="CHROMOSOME-ASSOCIATED KINESIN KIF4A-RELATED"/>
    <property type="match status" value="1"/>
</dbReference>
<sequence length="156" mass="16611">MTTRESVESAATDDSAKRTSAVQVAVRVRPLSAGESAQGSEPCVSVVGARTVLLGGVDGKQYEVDAALAPSTPQEVVYSTLVTPLIDRFFDGYNATVLAYGQTGSGKTFTMGNEFNLSSPTCERGIIPRTMSEIFKRITTSTASSDARRFVLKISF</sequence>
<gene>
    <name evidence="9" type="ORF">P43SY_008667</name>
</gene>
<evidence type="ECO:0000313" key="9">
    <source>
        <dbReference type="EMBL" id="KAJ0401592.1"/>
    </source>
</evidence>
<dbReference type="PANTHER" id="PTHR47969">
    <property type="entry name" value="CHROMOSOME-ASSOCIATED KINESIN KIF4A-RELATED"/>
    <property type="match status" value="1"/>
</dbReference>
<protein>
    <recommendedName>
        <fullName evidence="8">Kinesin motor domain-containing protein</fullName>
    </recommendedName>
</protein>
<dbReference type="SUPFAM" id="SSF52540">
    <property type="entry name" value="P-loop containing nucleoside triphosphate hydrolases"/>
    <property type="match status" value="1"/>
</dbReference>
<dbReference type="AlphaFoldDB" id="A0AAD5Q6T4"/>
<evidence type="ECO:0000256" key="4">
    <source>
        <dbReference type="ARBA" id="ARBA00022840"/>
    </source>
</evidence>
<proteinExistence type="inferred from homology"/>
<name>A0AAD5Q6T4_PYTIN</name>
<dbReference type="GO" id="GO:0007018">
    <property type="term" value="P:microtubule-based movement"/>
    <property type="evidence" value="ECO:0007669"/>
    <property type="project" value="InterPro"/>
</dbReference>
<dbReference type="Proteomes" id="UP001209570">
    <property type="component" value="Unassembled WGS sequence"/>
</dbReference>
<evidence type="ECO:0000256" key="3">
    <source>
        <dbReference type="ARBA" id="ARBA00022741"/>
    </source>
</evidence>
<dbReference type="EMBL" id="JAKCXM010000124">
    <property type="protein sequence ID" value="KAJ0401592.1"/>
    <property type="molecule type" value="Genomic_DNA"/>
</dbReference>
<dbReference type="GO" id="GO:0005875">
    <property type="term" value="C:microtubule associated complex"/>
    <property type="evidence" value="ECO:0007669"/>
    <property type="project" value="TreeGrafter"/>
</dbReference>
<dbReference type="InterPro" id="IPR036961">
    <property type="entry name" value="Kinesin_motor_dom_sf"/>
</dbReference>
<dbReference type="GO" id="GO:0051231">
    <property type="term" value="P:spindle elongation"/>
    <property type="evidence" value="ECO:0007669"/>
    <property type="project" value="TreeGrafter"/>
</dbReference>
<keyword evidence="4 6" id="KW-0067">ATP-binding</keyword>
<dbReference type="Gene3D" id="3.40.850.10">
    <property type="entry name" value="Kinesin motor domain"/>
    <property type="match status" value="1"/>
</dbReference>
<feature type="region of interest" description="Disordered" evidence="7">
    <location>
        <begin position="1"/>
        <end position="20"/>
    </location>
</feature>
<organism evidence="9 10">
    <name type="scientific">Pythium insidiosum</name>
    <name type="common">Pythiosis disease agent</name>
    <dbReference type="NCBI Taxonomy" id="114742"/>
    <lineage>
        <taxon>Eukaryota</taxon>
        <taxon>Sar</taxon>
        <taxon>Stramenopiles</taxon>
        <taxon>Oomycota</taxon>
        <taxon>Peronosporomycetes</taxon>
        <taxon>Pythiales</taxon>
        <taxon>Pythiaceae</taxon>
        <taxon>Pythium</taxon>
    </lineage>
</organism>
<evidence type="ECO:0000256" key="2">
    <source>
        <dbReference type="ARBA" id="ARBA00022490"/>
    </source>
</evidence>
<evidence type="ECO:0000256" key="1">
    <source>
        <dbReference type="ARBA" id="ARBA00004496"/>
    </source>
</evidence>
<feature type="binding site" evidence="6">
    <location>
        <begin position="101"/>
        <end position="108"/>
    </location>
    <ligand>
        <name>ATP</name>
        <dbReference type="ChEBI" id="CHEBI:30616"/>
    </ligand>
</feature>
<dbReference type="PROSITE" id="PS50067">
    <property type="entry name" value="KINESIN_MOTOR_2"/>
    <property type="match status" value="1"/>
</dbReference>
<evidence type="ECO:0000313" key="10">
    <source>
        <dbReference type="Proteomes" id="UP001209570"/>
    </source>
</evidence>
<dbReference type="InterPro" id="IPR027640">
    <property type="entry name" value="Kinesin-like_fam"/>
</dbReference>
<dbReference type="InterPro" id="IPR027417">
    <property type="entry name" value="P-loop_NTPase"/>
</dbReference>
<keyword evidence="3 6" id="KW-0547">Nucleotide-binding</keyword>
<dbReference type="InterPro" id="IPR001752">
    <property type="entry name" value="Kinesin_motor_dom"/>
</dbReference>
<keyword evidence="6" id="KW-0505">Motor protein</keyword>
<dbReference type="Pfam" id="PF00225">
    <property type="entry name" value="Kinesin"/>
    <property type="match status" value="1"/>
</dbReference>